<name>A0ABY3QC22_9BRAD</name>
<organism evidence="1 2">
    <name type="scientific">Bradyrhizobium barranii</name>
    <dbReference type="NCBI Taxonomy" id="2992140"/>
    <lineage>
        <taxon>Bacteria</taxon>
        <taxon>Pseudomonadati</taxon>
        <taxon>Pseudomonadota</taxon>
        <taxon>Alphaproteobacteria</taxon>
        <taxon>Hyphomicrobiales</taxon>
        <taxon>Nitrobacteraceae</taxon>
        <taxon>Bradyrhizobium</taxon>
    </lineage>
</organism>
<evidence type="ECO:0000313" key="1">
    <source>
        <dbReference type="EMBL" id="UFW83184.1"/>
    </source>
</evidence>
<accession>A0ABY3QC22</accession>
<keyword evidence="2" id="KW-1185">Reference proteome</keyword>
<evidence type="ECO:0000313" key="2">
    <source>
        <dbReference type="Proteomes" id="UP001430990"/>
    </source>
</evidence>
<dbReference type="Proteomes" id="UP001430990">
    <property type="component" value="Chromosome"/>
</dbReference>
<protein>
    <submittedName>
        <fullName evidence="1">Uncharacterized protein</fullName>
    </submittedName>
</protein>
<gene>
    <name evidence="1" type="ORF">BjapCC829_24735</name>
</gene>
<reference evidence="1" key="1">
    <citation type="submission" date="2021-11" db="EMBL/GenBank/DDBJ databases">
        <title>Australian commercial rhizobial inoculants.</title>
        <authorList>
            <person name="Kohlmeier M.G."/>
            <person name="O'Hara G.W."/>
            <person name="Colombi E."/>
            <person name="Ramsay J.P."/>
            <person name="Terpolilli J."/>
        </authorList>
    </citation>
    <scope>NUCLEOTIDE SEQUENCE</scope>
    <source>
        <strain evidence="1">CC829</strain>
    </source>
</reference>
<proteinExistence type="predicted"/>
<dbReference type="RefSeq" id="WP_231142056.1">
    <property type="nucleotide sequence ID" value="NZ_CP088100.1"/>
</dbReference>
<dbReference type="EMBL" id="CP088100">
    <property type="protein sequence ID" value="UFW83184.1"/>
    <property type="molecule type" value="Genomic_DNA"/>
</dbReference>
<sequence length="186" mass="21349">MSDEPKFHGQENKDAHALAIGKIAMGWNEFHETLGELFARLFTKSHHATALAIWHCLDSDRTQRRLLRAMAETQLQWNKRGLEELIWLLNQTDQMLSQQRNVGIHAPLMSFTEADGTHKMLPLSHFGNRNAAQIEGRDILLEYGHYEKQIRQIGGFAFALTFKLTMGKDNTDDTWPQRPKLSGRPT</sequence>